<feature type="non-terminal residue" evidence="1">
    <location>
        <position position="1"/>
    </location>
</feature>
<feature type="non-terminal residue" evidence="1">
    <location>
        <position position="253"/>
    </location>
</feature>
<dbReference type="EMBL" id="JASPKZ010003809">
    <property type="protein sequence ID" value="KAJ9592739.1"/>
    <property type="molecule type" value="Genomic_DNA"/>
</dbReference>
<organism evidence="1 2">
    <name type="scientific">Diploptera punctata</name>
    <name type="common">Pacific beetle cockroach</name>
    <dbReference type="NCBI Taxonomy" id="6984"/>
    <lineage>
        <taxon>Eukaryota</taxon>
        <taxon>Metazoa</taxon>
        <taxon>Ecdysozoa</taxon>
        <taxon>Arthropoda</taxon>
        <taxon>Hexapoda</taxon>
        <taxon>Insecta</taxon>
        <taxon>Pterygota</taxon>
        <taxon>Neoptera</taxon>
        <taxon>Polyneoptera</taxon>
        <taxon>Dictyoptera</taxon>
        <taxon>Blattodea</taxon>
        <taxon>Blaberoidea</taxon>
        <taxon>Blaberidae</taxon>
        <taxon>Diplopterinae</taxon>
        <taxon>Diploptera</taxon>
    </lineage>
</organism>
<comment type="caution">
    <text evidence="1">The sequence shown here is derived from an EMBL/GenBank/DDBJ whole genome shotgun (WGS) entry which is preliminary data.</text>
</comment>
<keyword evidence="2" id="KW-1185">Reference proteome</keyword>
<dbReference type="Proteomes" id="UP001233999">
    <property type="component" value="Unassembled WGS sequence"/>
</dbReference>
<accession>A0AAD8EJZ3</accession>
<name>A0AAD8EJZ3_DIPPU</name>
<dbReference type="AlphaFoldDB" id="A0AAD8EJZ3"/>
<proteinExistence type="predicted"/>
<gene>
    <name evidence="1" type="ORF">L9F63_015577</name>
</gene>
<reference evidence="1" key="2">
    <citation type="submission" date="2023-05" db="EMBL/GenBank/DDBJ databases">
        <authorList>
            <person name="Fouks B."/>
        </authorList>
    </citation>
    <scope>NUCLEOTIDE SEQUENCE</scope>
    <source>
        <strain evidence="1">Stay&amp;Tobe</strain>
        <tissue evidence="1">Testes</tissue>
    </source>
</reference>
<protein>
    <submittedName>
        <fullName evidence="1">Uncharacterized protein</fullName>
    </submittedName>
</protein>
<evidence type="ECO:0000313" key="1">
    <source>
        <dbReference type="EMBL" id="KAJ9592739.1"/>
    </source>
</evidence>
<sequence length="253" mass="28639">RLYKRNFEAYISSTDQQHVPSGYCWVATFVFIISSSSMGSKANVMGNVLIDVSISFLHERCTKVEGGVSYGLLKVRLRLRDIVPPVRNITIQYVFHIIATTPRPHSDSSDVVFFEVTLLVRYYLKRVENREYCQGYLAIGRFHEKIQARLTTPTGRETGLFPIYISPSTVATSLTGTFSKSKYLRSSSTSESVSCIASLNYAPNTLFLGGRSYTVFLQSNLEPMEIRVPRKARRSLKIYRVSPVRIHCGNQTI</sequence>
<reference evidence="1" key="1">
    <citation type="journal article" date="2023" name="IScience">
        <title>Live-bearing cockroach genome reveals convergent evolutionary mechanisms linked to viviparity in insects and beyond.</title>
        <authorList>
            <person name="Fouks B."/>
            <person name="Harrison M.C."/>
            <person name="Mikhailova A.A."/>
            <person name="Marchal E."/>
            <person name="English S."/>
            <person name="Carruthers M."/>
            <person name="Jennings E.C."/>
            <person name="Chiamaka E.L."/>
            <person name="Frigard R.A."/>
            <person name="Pippel M."/>
            <person name="Attardo G.M."/>
            <person name="Benoit J.B."/>
            <person name="Bornberg-Bauer E."/>
            <person name="Tobe S.S."/>
        </authorList>
    </citation>
    <scope>NUCLEOTIDE SEQUENCE</scope>
    <source>
        <strain evidence="1">Stay&amp;Tobe</strain>
    </source>
</reference>
<evidence type="ECO:0000313" key="2">
    <source>
        <dbReference type="Proteomes" id="UP001233999"/>
    </source>
</evidence>